<dbReference type="VEuPathDB" id="FungiDB:RhiirFUN_010445"/>
<name>A0A2P4P4R7_RHIID</name>
<dbReference type="AlphaFoldDB" id="A0A2P4P4R7"/>
<dbReference type="Proteomes" id="UP000018888">
    <property type="component" value="Unassembled WGS sequence"/>
</dbReference>
<evidence type="ECO:0000313" key="1">
    <source>
        <dbReference type="EMBL" id="POG60378.1"/>
    </source>
</evidence>
<gene>
    <name evidence="1" type="ORF">GLOIN_2v1487061</name>
</gene>
<dbReference type="EMBL" id="AUPC02000393">
    <property type="protein sequence ID" value="POG60378.1"/>
    <property type="molecule type" value="Genomic_DNA"/>
</dbReference>
<accession>A0A2P4P4R7</accession>
<reference evidence="1 2" key="2">
    <citation type="journal article" date="2018" name="New Phytol.">
        <title>High intraspecific genome diversity in the model arbuscular mycorrhizal symbiont Rhizophagus irregularis.</title>
        <authorList>
            <person name="Chen E.C.H."/>
            <person name="Morin E."/>
            <person name="Beaudet D."/>
            <person name="Noel J."/>
            <person name="Yildirir G."/>
            <person name="Ndikumana S."/>
            <person name="Charron P."/>
            <person name="St-Onge C."/>
            <person name="Giorgi J."/>
            <person name="Kruger M."/>
            <person name="Marton T."/>
            <person name="Ropars J."/>
            <person name="Grigoriev I.V."/>
            <person name="Hainaut M."/>
            <person name="Henrissat B."/>
            <person name="Roux C."/>
            <person name="Martin F."/>
            <person name="Corradi N."/>
        </authorList>
    </citation>
    <scope>NUCLEOTIDE SEQUENCE [LARGE SCALE GENOMIC DNA]</scope>
    <source>
        <strain evidence="1 2">DAOM 197198</strain>
    </source>
</reference>
<reference evidence="1 2" key="1">
    <citation type="journal article" date="2013" name="Proc. Natl. Acad. Sci. U.S.A.">
        <title>Genome of an arbuscular mycorrhizal fungus provides insight into the oldest plant symbiosis.</title>
        <authorList>
            <person name="Tisserant E."/>
            <person name="Malbreil M."/>
            <person name="Kuo A."/>
            <person name="Kohler A."/>
            <person name="Symeonidi A."/>
            <person name="Balestrini R."/>
            <person name="Charron P."/>
            <person name="Duensing N."/>
            <person name="Frei Dit Frey N."/>
            <person name="Gianinazzi-Pearson V."/>
            <person name="Gilbert L.B."/>
            <person name="Handa Y."/>
            <person name="Herr J.R."/>
            <person name="Hijri M."/>
            <person name="Koul R."/>
            <person name="Kawaguchi M."/>
            <person name="Krajinski F."/>
            <person name="Lammers P.J."/>
            <person name="Masclaux F.G."/>
            <person name="Murat C."/>
            <person name="Morin E."/>
            <person name="Ndikumana S."/>
            <person name="Pagni M."/>
            <person name="Petitpierre D."/>
            <person name="Requena N."/>
            <person name="Rosikiewicz P."/>
            <person name="Riley R."/>
            <person name="Saito K."/>
            <person name="San Clemente H."/>
            <person name="Shapiro H."/>
            <person name="van Tuinen D."/>
            <person name="Becard G."/>
            <person name="Bonfante P."/>
            <person name="Paszkowski U."/>
            <person name="Shachar-Hill Y.Y."/>
            <person name="Tuskan G.A."/>
            <person name="Young P.W."/>
            <person name="Sanders I.R."/>
            <person name="Henrissat B."/>
            <person name="Rensing S.A."/>
            <person name="Grigoriev I.V."/>
            <person name="Corradi N."/>
            <person name="Roux C."/>
            <person name="Martin F."/>
        </authorList>
    </citation>
    <scope>NUCLEOTIDE SEQUENCE [LARGE SCALE GENOMIC DNA]</scope>
    <source>
        <strain evidence="1 2">DAOM 197198</strain>
    </source>
</reference>
<sequence length="197" mass="22931">MVLVFKKSYNTDDYILLQKWLKKEMEILSQVFEVFVNLPNLHASFHLLKNAKTYATLLNSTVGVKEIVHKIFKGIVPHTNRKNIELDLLKRYTTLFAIRHLIDGGIDPRLFRSSNAFTNLSENFAQIISDWFIVEECLKDDNGETEELMQAYIDMEFPAALIHKMVFFYEIATYICENDQGYFVKQQLHVGDVVTTL</sequence>
<evidence type="ECO:0000313" key="2">
    <source>
        <dbReference type="Proteomes" id="UP000018888"/>
    </source>
</evidence>
<organism evidence="1 2">
    <name type="scientific">Rhizophagus irregularis (strain DAOM 181602 / DAOM 197198 / MUCL 43194)</name>
    <name type="common">Arbuscular mycorrhizal fungus</name>
    <name type="synonym">Glomus intraradices</name>
    <dbReference type="NCBI Taxonomy" id="747089"/>
    <lineage>
        <taxon>Eukaryota</taxon>
        <taxon>Fungi</taxon>
        <taxon>Fungi incertae sedis</taxon>
        <taxon>Mucoromycota</taxon>
        <taxon>Glomeromycotina</taxon>
        <taxon>Glomeromycetes</taxon>
        <taxon>Glomerales</taxon>
        <taxon>Glomeraceae</taxon>
        <taxon>Rhizophagus</taxon>
    </lineage>
</organism>
<protein>
    <submittedName>
        <fullName evidence="1">Uncharacterized protein</fullName>
    </submittedName>
</protein>
<proteinExistence type="predicted"/>
<keyword evidence="2" id="KW-1185">Reference proteome</keyword>
<comment type="caution">
    <text evidence="1">The sequence shown here is derived from an EMBL/GenBank/DDBJ whole genome shotgun (WGS) entry which is preliminary data.</text>
</comment>